<reference evidence="5 6" key="1">
    <citation type="submission" date="2019-03" db="EMBL/GenBank/DDBJ databases">
        <title>Genomic analyses of the natural microbiome of Caenorhabditis elegans.</title>
        <authorList>
            <person name="Samuel B."/>
        </authorList>
    </citation>
    <scope>NUCLEOTIDE SEQUENCE [LARGE SCALE GENOMIC DNA]</scope>
    <source>
        <strain evidence="5 6">JUb18</strain>
    </source>
</reference>
<evidence type="ECO:0000313" key="6">
    <source>
        <dbReference type="Proteomes" id="UP000295601"/>
    </source>
</evidence>
<dbReference type="InterPro" id="IPR028082">
    <property type="entry name" value="Peripla_BP_I"/>
</dbReference>
<feature type="signal peptide" evidence="3">
    <location>
        <begin position="1"/>
        <end position="22"/>
    </location>
</feature>
<gene>
    <name evidence="5" type="ORF">EDF62_2833</name>
</gene>
<evidence type="ECO:0000259" key="4">
    <source>
        <dbReference type="Pfam" id="PF13458"/>
    </source>
</evidence>
<keyword evidence="2 3" id="KW-0732">Signal</keyword>
<proteinExistence type="inferred from homology"/>
<evidence type="ECO:0000256" key="3">
    <source>
        <dbReference type="SAM" id="SignalP"/>
    </source>
</evidence>
<evidence type="ECO:0000256" key="1">
    <source>
        <dbReference type="ARBA" id="ARBA00010062"/>
    </source>
</evidence>
<evidence type="ECO:0000313" key="5">
    <source>
        <dbReference type="EMBL" id="TDP90265.1"/>
    </source>
</evidence>
<protein>
    <submittedName>
        <fullName evidence="5">Amino acid/amide ABC transporter substrate-binding protein (HAAT family)</fullName>
    </submittedName>
</protein>
<keyword evidence="6" id="KW-1185">Reference proteome</keyword>
<dbReference type="Gene3D" id="3.40.50.2300">
    <property type="match status" value="2"/>
</dbReference>
<comment type="caution">
    <text evidence="5">The sequence shown here is derived from an EMBL/GenBank/DDBJ whole genome shotgun (WGS) entry which is preliminary data.</text>
</comment>
<dbReference type="EMBL" id="SNYA01000007">
    <property type="protein sequence ID" value="TDP90265.1"/>
    <property type="molecule type" value="Genomic_DNA"/>
</dbReference>
<organism evidence="5 6">
    <name type="scientific">Leucobacter luti</name>
    <dbReference type="NCBI Taxonomy" id="340320"/>
    <lineage>
        <taxon>Bacteria</taxon>
        <taxon>Bacillati</taxon>
        <taxon>Actinomycetota</taxon>
        <taxon>Actinomycetes</taxon>
        <taxon>Micrococcales</taxon>
        <taxon>Microbacteriaceae</taxon>
        <taxon>Leucobacter</taxon>
    </lineage>
</organism>
<accession>A0A4R6RVC7</accession>
<dbReference type="PANTHER" id="PTHR30483:SF6">
    <property type="entry name" value="PERIPLASMIC BINDING PROTEIN OF ABC TRANSPORTER FOR NATURAL AMINO ACIDS"/>
    <property type="match status" value="1"/>
</dbReference>
<dbReference type="AlphaFoldDB" id="A0A4R6RVC7"/>
<dbReference type="InterPro" id="IPR028081">
    <property type="entry name" value="Leu-bd"/>
</dbReference>
<sequence>MGRKASFMKKFSHRATSGLALAAGAALLLSGCTTSSGDSADSAESATGSGEQVLKIGTLLPQTGSLEHLIYGPQAAVKLAVSEINEAGGVLGNDIEVVVEANEHDPTDPTIMNKSVDEIIKAKPAFVLGAMGTGNTNAAMPKVTEAGILMGSPSNTGIALAGVNDLYFRTIASDIIQGRALGNLVLQDGNTSVAVLTQNNDYGKGLRDNLQTTLEDAGAEVVYGAKGSGEEFPEAQTTFSSEVTAALAKKPDAVAMVSYVEAKQAIPELAAQGFDLSKLYLVDGNTVPYPEFDAGLLEGAQGTTPGRTVDADFEKALVAASSDASKSLNFAPEAYDAVMLVALAAQKGGAADTETIVANLHAVSGSEGGETCSTFKDCAALLDDGKDIHYEGRAGGGPLNEDNEPSTALIGLYKYDAENTPQPVGEIEG</sequence>
<evidence type="ECO:0000256" key="2">
    <source>
        <dbReference type="ARBA" id="ARBA00022729"/>
    </source>
</evidence>
<dbReference type="Proteomes" id="UP000295601">
    <property type="component" value="Unassembled WGS sequence"/>
</dbReference>
<feature type="chain" id="PRO_5039255630" evidence="3">
    <location>
        <begin position="23"/>
        <end position="429"/>
    </location>
</feature>
<dbReference type="InterPro" id="IPR051010">
    <property type="entry name" value="BCAA_transport"/>
</dbReference>
<feature type="domain" description="Leucine-binding protein" evidence="4">
    <location>
        <begin position="54"/>
        <end position="367"/>
    </location>
</feature>
<dbReference type="Pfam" id="PF13458">
    <property type="entry name" value="Peripla_BP_6"/>
    <property type="match status" value="1"/>
</dbReference>
<dbReference type="SUPFAM" id="SSF53822">
    <property type="entry name" value="Periplasmic binding protein-like I"/>
    <property type="match status" value="1"/>
</dbReference>
<dbReference type="PANTHER" id="PTHR30483">
    <property type="entry name" value="LEUCINE-SPECIFIC-BINDING PROTEIN"/>
    <property type="match status" value="1"/>
</dbReference>
<dbReference type="PROSITE" id="PS51257">
    <property type="entry name" value="PROKAR_LIPOPROTEIN"/>
    <property type="match status" value="1"/>
</dbReference>
<name>A0A4R6RVC7_9MICO</name>
<comment type="similarity">
    <text evidence="1">Belongs to the leucine-binding protein family.</text>
</comment>